<dbReference type="Proteomes" id="UP001633002">
    <property type="component" value="Unassembled WGS sequence"/>
</dbReference>
<dbReference type="AlphaFoldDB" id="A0ABD3HUM8"/>
<evidence type="ECO:0000313" key="1">
    <source>
        <dbReference type="EMBL" id="KAL3695205.1"/>
    </source>
</evidence>
<protein>
    <submittedName>
        <fullName evidence="1">Uncharacterized protein</fullName>
    </submittedName>
</protein>
<sequence>MKLEVLAMKQEGGFVRYELNPKYCDMQESKTSLGVGLLSAKNSHISSCINKIIMSQQIYKLLEREVIKGALNSGIFEVLPKAAVHYLQHPEVAMKAYAHAAAVVESDSDEDEEAEIAEDICRSK</sequence>
<name>A0ABD3HUM8_9MARC</name>
<gene>
    <name evidence="1" type="ORF">R1sor_009281</name>
</gene>
<comment type="caution">
    <text evidence="1">The sequence shown here is derived from an EMBL/GenBank/DDBJ whole genome shotgun (WGS) entry which is preliminary data.</text>
</comment>
<accession>A0ABD3HUM8</accession>
<evidence type="ECO:0000313" key="2">
    <source>
        <dbReference type="Proteomes" id="UP001633002"/>
    </source>
</evidence>
<dbReference type="EMBL" id="JBJQOH010000002">
    <property type="protein sequence ID" value="KAL3695205.1"/>
    <property type="molecule type" value="Genomic_DNA"/>
</dbReference>
<keyword evidence="2" id="KW-1185">Reference proteome</keyword>
<organism evidence="1 2">
    <name type="scientific">Riccia sorocarpa</name>
    <dbReference type="NCBI Taxonomy" id="122646"/>
    <lineage>
        <taxon>Eukaryota</taxon>
        <taxon>Viridiplantae</taxon>
        <taxon>Streptophyta</taxon>
        <taxon>Embryophyta</taxon>
        <taxon>Marchantiophyta</taxon>
        <taxon>Marchantiopsida</taxon>
        <taxon>Marchantiidae</taxon>
        <taxon>Marchantiales</taxon>
        <taxon>Ricciaceae</taxon>
        <taxon>Riccia</taxon>
    </lineage>
</organism>
<reference evidence="1 2" key="1">
    <citation type="submission" date="2024-09" db="EMBL/GenBank/DDBJ databases">
        <title>Chromosome-scale assembly of Riccia sorocarpa.</title>
        <authorList>
            <person name="Paukszto L."/>
        </authorList>
    </citation>
    <scope>NUCLEOTIDE SEQUENCE [LARGE SCALE GENOMIC DNA]</scope>
    <source>
        <strain evidence="1">LP-2024</strain>
        <tissue evidence="1">Aerial parts of the thallus</tissue>
    </source>
</reference>
<proteinExistence type="predicted"/>